<dbReference type="SFLD" id="SFLDS00005">
    <property type="entry name" value="Isoprenoid_Synthase_Type_I"/>
    <property type="match status" value="1"/>
</dbReference>
<dbReference type="InterPro" id="IPR000092">
    <property type="entry name" value="Polyprenyl_synt"/>
</dbReference>
<dbReference type="eggNOG" id="KOG0711">
    <property type="taxonomic scope" value="Eukaryota"/>
</dbReference>
<organism evidence="11 12">
    <name type="scientific">Capsaspora owczarzaki (strain ATCC 30864)</name>
    <dbReference type="NCBI Taxonomy" id="595528"/>
    <lineage>
        <taxon>Eukaryota</taxon>
        <taxon>Filasterea</taxon>
        <taxon>Capsaspora</taxon>
    </lineage>
</organism>
<evidence type="ECO:0000256" key="3">
    <source>
        <dbReference type="ARBA" id="ARBA00005035"/>
    </source>
</evidence>
<sequence length="347" mass="39935">MTMSEQLKQFLAVFDTLVADVMDVAVNQYETPKESQQWMSENLKYNVPGGKMNRGLSVVSTYEILLGRPLTKDELFKAQVLGWSVEWLQAFFLVADDMMDQSQTRRGQPCWYKKPEVSNIAINDSFVIEGSIYILLKKYFRSEPYYVDLLDLLHEVTFQTELGQMLDLITAPEDHVDLTRFTLSKYKTIVKYKTAVYSFYLPVAMAMHMAGVKNPAAFAAAHSILMEMGEFFQIQDDYLDCYGDPAVIGKIGTDIQDNKCSWLVIQALDLANADQRKILEQHYARKDEASVAAVKALYKELELQRVFTEYEEKSFAKLTQLINELDTATIPREVFTEFAKKIYKRQK</sequence>
<evidence type="ECO:0000256" key="2">
    <source>
        <dbReference type="ARBA" id="ARBA00004932"/>
    </source>
</evidence>
<keyword evidence="8" id="KW-0460">Magnesium</keyword>
<comment type="pathway">
    <text evidence="3">Isoprenoid biosynthesis; farnesyl diphosphate biosynthesis; farnesyl diphosphate from geranyl diphosphate and isopentenyl diphosphate: step 1/1.</text>
</comment>
<dbReference type="InterPro" id="IPR008949">
    <property type="entry name" value="Isoprenoid_synthase_dom_sf"/>
</dbReference>
<dbReference type="PANTHER" id="PTHR11525">
    <property type="entry name" value="FARNESYL-PYROPHOSPHATE SYNTHETASE"/>
    <property type="match status" value="1"/>
</dbReference>
<dbReference type="PhylomeDB" id="A0A0D2X444"/>
<dbReference type="InterPro" id="IPR033749">
    <property type="entry name" value="Polyprenyl_synt_CS"/>
</dbReference>
<dbReference type="SFLD" id="SFLDG01017">
    <property type="entry name" value="Polyprenyl_Transferase_Like"/>
    <property type="match status" value="1"/>
</dbReference>
<dbReference type="SUPFAM" id="SSF48576">
    <property type="entry name" value="Terpenoid synthases"/>
    <property type="match status" value="1"/>
</dbReference>
<keyword evidence="5" id="KW-0444">Lipid biosynthesis</keyword>
<proteinExistence type="inferred from homology"/>
<keyword evidence="6 10" id="KW-0808">Transferase</keyword>
<dbReference type="GO" id="GO:0004337">
    <property type="term" value="F:(2E,6E)-farnesyl diphosphate synthase activity"/>
    <property type="evidence" value="ECO:0007669"/>
    <property type="project" value="TreeGrafter"/>
</dbReference>
<comment type="pathway">
    <text evidence="2">Isoprenoid biosynthesis; geranyl diphosphate biosynthesis; geranyl diphosphate from dimethylallyl diphosphate and isopentenyl diphosphate: step 1/1.</text>
</comment>
<dbReference type="InParanoid" id="A0A0D2X444"/>
<keyword evidence="12" id="KW-1185">Reference proteome</keyword>
<keyword evidence="7" id="KW-0479">Metal-binding</keyword>
<gene>
    <name evidence="11" type="ORF">CAOG_005868</name>
</gene>
<dbReference type="EMBL" id="KE346369">
    <property type="protein sequence ID" value="KJE95414.1"/>
    <property type="molecule type" value="Genomic_DNA"/>
</dbReference>
<comment type="cofactor">
    <cofactor evidence="1">
        <name>Mg(2+)</name>
        <dbReference type="ChEBI" id="CHEBI:18420"/>
    </cofactor>
</comment>
<reference evidence="12" key="1">
    <citation type="submission" date="2011-02" db="EMBL/GenBank/DDBJ databases">
        <title>The Genome Sequence of Capsaspora owczarzaki ATCC 30864.</title>
        <authorList>
            <person name="Russ C."/>
            <person name="Cuomo C."/>
            <person name="Burger G."/>
            <person name="Gray M.W."/>
            <person name="Holland P.W.H."/>
            <person name="King N."/>
            <person name="Lang F.B.F."/>
            <person name="Roger A.J."/>
            <person name="Ruiz-Trillo I."/>
            <person name="Young S.K."/>
            <person name="Zeng Q."/>
            <person name="Gargeya S."/>
            <person name="Alvarado L."/>
            <person name="Berlin A."/>
            <person name="Chapman S.B."/>
            <person name="Chen Z."/>
            <person name="Freedman E."/>
            <person name="Gellesch M."/>
            <person name="Goldberg J."/>
            <person name="Griggs A."/>
            <person name="Gujja S."/>
            <person name="Heilman E."/>
            <person name="Heiman D."/>
            <person name="Howarth C."/>
            <person name="Mehta T."/>
            <person name="Neiman D."/>
            <person name="Pearson M."/>
            <person name="Roberts A."/>
            <person name="Saif S."/>
            <person name="Shea T."/>
            <person name="Shenoy N."/>
            <person name="Sisk P."/>
            <person name="Stolte C."/>
            <person name="Sykes S."/>
            <person name="White J."/>
            <person name="Yandava C."/>
            <person name="Haas B."/>
            <person name="Nusbaum C."/>
            <person name="Birren B."/>
        </authorList>
    </citation>
    <scope>NUCLEOTIDE SEQUENCE</scope>
    <source>
        <strain evidence="12">ATCC 30864</strain>
    </source>
</reference>
<evidence type="ECO:0000256" key="9">
    <source>
        <dbReference type="ARBA" id="ARBA00023098"/>
    </source>
</evidence>
<evidence type="ECO:0000256" key="1">
    <source>
        <dbReference type="ARBA" id="ARBA00001946"/>
    </source>
</evidence>
<evidence type="ECO:0000256" key="7">
    <source>
        <dbReference type="ARBA" id="ARBA00022723"/>
    </source>
</evidence>
<protein>
    <submittedName>
        <fullName evidence="11">Geranyltranstransferase</fullName>
    </submittedName>
</protein>
<comment type="similarity">
    <text evidence="4 10">Belongs to the FPP/GGPP synthase family.</text>
</comment>
<evidence type="ECO:0000256" key="8">
    <source>
        <dbReference type="ARBA" id="ARBA00022842"/>
    </source>
</evidence>
<dbReference type="GO" id="GO:0045337">
    <property type="term" value="P:farnesyl diphosphate biosynthetic process"/>
    <property type="evidence" value="ECO:0007669"/>
    <property type="project" value="TreeGrafter"/>
</dbReference>
<dbReference type="Pfam" id="PF00348">
    <property type="entry name" value="polyprenyl_synt"/>
    <property type="match status" value="1"/>
</dbReference>
<dbReference type="GO" id="GO:0046872">
    <property type="term" value="F:metal ion binding"/>
    <property type="evidence" value="ECO:0007669"/>
    <property type="project" value="UniProtKB-KW"/>
</dbReference>
<dbReference type="PANTHER" id="PTHR11525:SF0">
    <property type="entry name" value="FARNESYL PYROPHOSPHATE SYNTHASE"/>
    <property type="match status" value="1"/>
</dbReference>
<dbReference type="FunCoup" id="A0A0D2X444">
    <property type="interactions" value="450"/>
</dbReference>
<name>A0A0D2X444_CAPO3</name>
<dbReference type="GO" id="GO:0004161">
    <property type="term" value="F:dimethylallyltranstransferase activity"/>
    <property type="evidence" value="ECO:0007669"/>
    <property type="project" value="TreeGrafter"/>
</dbReference>
<dbReference type="Proteomes" id="UP000008743">
    <property type="component" value="Unassembled WGS sequence"/>
</dbReference>
<evidence type="ECO:0000313" key="11">
    <source>
        <dbReference type="EMBL" id="KJE95414.1"/>
    </source>
</evidence>
<dbReference type="PROSITE" id="PS00723">
    <property type="entry name" value="POLYPRENYL_SYNTHASE_1"/>
    <property type="match status" value="1"/>
</dbReference>
<evidence type="ECO:0000256" key="5">
    <source>
        <dbReference type="ARBA" id="ARBA00022516"/>
    </source>
</evidence>
<dbReference type="Gene3D" id="1.10.600.10">
    <property type="entry name" value="Farnesyl Diphosphate Synthase"/>
    <property type="match status" value="1"/>
</dbReference>
<dbReference type="PROSITE" id="PS00444">
    <property type="entry name" value="POLYPRENYL_SYNTHASE_2"/>
    <property type="match status" value="1"/>
</dbReference>
<dbReference type="GO" id="GO:0005737">
    <property type="term" value="C:cytoplasm"/>
    <property type="evidence" value="ECO:0007669"/>
    <property type="project" value="TreeGrafter"/>
</dbReference>
<evidence type="ECO:0000256" key="6">
    <source>
        <dbReference type="ARBA" id="ARBA00022679"/>
    </source>
</evidence>
<dbReference type="STRING" id="595528.A0A0D2X444"/>
<dbReference type="FunFam" id="1.10.600.10:FF:000006">
    <property type="entry name" value="Farnesyl pyrophosphate synthase"/>
    <property type="match status" value="1"/>
</dbReference>
<dbReference type="OrthoDB" id="10257492at2759"/>
<evidence type="ECO:0000313" key="12">
    <source>
        <dbReference type="Proteomes" id="UP000008743"/>
    </source>
</evidence>
<dbReference type="RefSeq" id="XP_004345458.2">
    <property type="nucleotide sequence ID" value="XM_004345408.2"/>
</dbReference>
<accession>A0A0D2X444</accession>
<keyword evidence="9" id="KW-0443">Lipid metabolism</keyword>
<evidence type="ECO:0000256" key="10">
    <source>
        <dbReference type="RuleBase" id="RU004466"/>
    </source>
</evidence>
<evidence type="ECO:0000256" key="4">
    <source>
        <dbReference type="ARBA" id="ARBA00006706"/>
    </source>
</evidence>
<dbReference type="CDD" id="cd00685">
    <property type="entry name" value="Trans_IPPS_HT"/>
    <property type="match status" value="1"/>
</dbReference>
<dbReference type="InterPro" id="IPR039702">
    <property type="entry name" value="FPS1-like"/>
</dbReference>
<dbReference type="AlphaFoldDB" id="A0A0D2X444"/>